<feature type="coiled-coil region" evidence="1">
    <location>
        <begin position="5"/>
        <end position="32"/>
    </location>
</feature>
<keyword evidence="3" id="KW-1185">Reference proteome</keyword>
<accession>A0A9Q1J604</accession>
<evidence type="ECO:0000256" key="1">
    <source>
        <dbReference type="SAM" id="Coils"/>
    </source>
</evidence>
<dbReference type="EMBL" id="JAINUF010000003">
    <property type="protein sequence ID" value="KAJ8369677.1"/>
    <property type="molecule type" value="Genomic_DNA"/>
</dbReference>
<proteinExistence type="predicted"/>
<comment type="caution">
    <text evidence="2">The sequence shown here is derived from an EMBL/GenBank/DDBJ whole genome shotgun (WGS) entry which is preliminary data.</text>
</comment>
<dbReference type="PANTHER" id="PTHR46601:SF1">
    <property type="entry name" value="ADF-H DOMAIN-CONTAINING PROTEIN"/>
    <property type="match status" value="1"/>
</dbReference>
<dbReference type="AlphaFoldDB" id="A0A9Q1J604"/>
<dbReference type="PANTHER" id="PTHR46601">
    <property type="entry name" value="ULP_PROTEASE DOMAIN-CONTAINING PROTEIN"/>
    <property type="match status" value="1"/>
</dbReference>
<sequence>MEKKLKQKQRELECTRKRIRRLEENRGRANQAQKRRERLVTVSKRKRMGTLVETFLHRDDITTVINGKAGEMRKGGQIFRKRYLTDTMENLHKKFIGENPTLKISRSQFCKHRPFWIVSPRVTDRETCGCKIHENFNSKVKKLHQLGITRTMSSTEVVASSVCDAVDIDCMYNRCDKCKKATFPVEMNPNTKDNIVSWEEWVSRSTPVTKKHQDGSTSEFEVKNTILEKKFASIERLVDLTKEDLPRFCTHLYNIGHQFTRLKMLKDSLTEDQVVVHVDYSENYNCKWSKEIKDTHFGWSHQQYRNKTAFYLASTVPFLKGFKAVTWNFTEASHSKGAPDGVGGALKNLADRMVAYGTDIPDAHALMENLSKQTSVKLFEVTEEKITTSGELVPPSLKTVPGTMKVHQLVATEPGKIRTRDVSCFCSPSCDCFSPREFIFCPKEVEVEESHKKQDPTIEVGTWILVDYDGDLYPGSVTQVC</sequence>
<name>A0A9Q1J604_SYNKA</name>
<dbReference type="OrthoDB" id="8945351at2759"/>
<protein>
    <submittedName>
        <fullName evidence="2">Uncharacterized protein</fullName>
    </submittedName>
</protein>
<reference evidence="2" key="1">
    <citation type="journal article" date="2023" name="Science">
        <title>Genome structures resolve the early diversification of teleost fishes.</title>
        <authorList>
            <person name="Parey E."/>
            <person name="Louis A."/>
            <person name="Montfort J."/>
            <person name="Bouchez O."/>
            <person name="Roques C."/>
            <person name="Iampietro C."/>
            <person name="Lluch J."/>
            <person name="Castinel A."/>
            <person name="Donnadieu C."/>
            <person name="Desvignes T."/>
            <person name="Floi Bucao C."/>
            <person name="Jouanno E."/>
            <person name="Wen M."/>
            <person name="Mejri S."/>
            <person name="Dirks R."/>
            <person name="Jansen H."/>
            <person name="Henkel C."/>
            <person name="Chen W.J."/>
            <person name="Zahm M."/>
            <person name="Cabau C."/>
            <person name="Klopp C."/>
            <person name="Thompson A.W."/>
            <person name="Robinson-Rechavi M."/>
            <person name="Braasch I."/>
            <person name="Lecointre G."/>
            <person name="Bobe J."/>
            <person name="Postlethwait J.H."/>
            <person name="Berthelot C."/>
            <person name="Roest Crollius H."/>
            <person name="Guiguen Y."/>
        </authorList>
    </citation>
    <scope>NUCLEOTIDE SEQUENCE</scope>
    <source>
        <strain evidence="2">WJC10195</strain>
    </source>
</reference>
<evidence type="ECO:0000313" key="3">
    <source>
        <dbReference type="Proteomes" id="UP001152622"/>
    </source>
</evidence>
<evidence type="ECO:0000313" key="2">
    <source>
        <dbReference type="EMBL" id="KAJ8369677.1"/>
    </source>
</evidence>
<gene>
    <name evidence="2" type="ORF">SKAU_G00097050</name>
</gene>
<organism evidence="2 3">
    <name type="scientific">Synaphobranchus kaupii</name>
    <name type="common">Kaup's arrowtooth eel</name>
    <dbReference type="NCBI Taxonomy" id="118154"/>
    <lineage>
        <taxon>Eukaryota</taxon>
        <taxon>Metazoa</taxon>
        <taxon>Chordata</taxon>
        <taxon>Craniata</taxon>
        <taxon>Vertebrata</taxon>
        <taxon>Euteleostomi</taxon>
        <taxon>Actinopterygii</taxon>
        <taxon>Neopterygii</taxon>
        <taxon>Teleostei</taxon>
        <taxon>Anguilliformes</taxon>
        <taxon>Synaphobranchidae</taxon>
        <taxon>Synaphobranchus</taxon>
    </lineage>
</organism>
<dbReference type="Proteomes" id="UP001152622">
    <property type="component" value="Chromosome 3"/>
</dbReference>
<keyword evidence="1" id="KW-0175">Coiled coil</keyword>